<evidence type="ECO:0000259" key="3">
    <source>
        <dbReference type="PROSITE" id="PS50405"/>
    </source>
</evidence>
<proteinExistence type="inferred from homology"/>
<evidence type="ECO:0000256" key="1">
    <source>
        <dbReference type="RuleBase" id="RU003494"/>
    </source>
</evidence>
<evidence type="ECO:0000259" key="2">
    <source>
        <dbReference type="PROSITE" id="PS50404"/>
    </source>
</evidence>
<dbReference type="SUPFAM" id="SSF47616">
    <property type="entry name" value="GST C-terminal domain-like"/>
    <property type="match status" value="1"/>
</dbReference>
<reference evidence="5" key="1">
    <citation type="submission" date="2018-06" db="EMBL/GenBank/DDBJ databases">
        <title>Aestuariibacter litoralis strain KCTC 52945T.</title>
        <authorList>
            <person name="Li X."/>
            <person name="Salam N."/>
            <person name="Li J.-L."/>
            <person name="Chen Y.-M."/>
            <person name="Yang Z.-W."/>
            <person name="Zhang L.-Y."/>
            <person name="Han M.-X."/>
            <person name="Xiao M."/>
            <person name="Li W.-J."/>
        </authorList>
    </citation>
    <scope>NUCLEOTIDE SEQUENCE [LARGE SCALE GENOMIC DNA]</scope>
    <source>
        <strain evidence="5">KCTC 52945</strain>
    </source>
</reference>
<evidence type="ECO:0000313" key="4">
    <source>
        <dbReference type="EMBL" id="PZF77857.1"/>
    </source>
</evidence>
<dbReference type="SUPFAM" id="SSF52833">
    <property type="entry name" value="Thioredoxin-like"/>
    <property type="match status" value="1"/>
</dbReference>
<gene>
    <name evidence="4" type="ORF">DK847_05370</name>
</gene>
<dbReference type="Pfam" id="PF00043">
    <property type="entry name" value="GST_C"/>
    <property type="match status" value="1"/>
</dbReference>
<dbReference type="PROSITE" id="PS50404">
    <property type="entry name" value="GST_NTER"/>
    <property type="match status" value="1"/>
</dbReference>
<dbReference type="CDD" id="cd03056">
    <property type="entry name" value="GST_N_4"/>
    <property type="match status" value="1"/>
</dbReference>
<keyword evidence="5" id="KW-1185">Reference proteome</keyword>
<dbReference type="AlphaFoldDB" id="A0A2W2BQ59"/>
<organism evidence="4 5">
    <name type="scientific">Aestuariivirga litoralis</name>
    <dbReference type="NCBI Taxonomy" id="2650924"/>
    <lineage>
        <taxon>Bacteria</taxon>
        <taxon>Pseudomonadati</taxon>
        <taxon>Pseudomonadota</taxon>
        <taxon>Alphaproteobacteria</taxon>
        <taxon>Hyphomicrobiales</taxon>
        <taxon>Aestuariivirgaceae</taxon>
        <taxon>Aestuariivirga</taxon>
    </lineage>
</organism>
<dbReference type="SFLD" id="SFLDS00019">
    <property type="entry name" value="Glutathione_Transferase_(cytos"/>
    <property type="match status" value="1"/>
</dbReference>
<feature type="domain" description="GST C-terminal" evidence="3">
    <location>
        <begin position="87"/>
        <end position="210"/>
    </location>
</feature>
<dbReference type="InterPro" id="IPR040079">
    <property type="entry name" value="Glutathione_S-Trfase"/>
</dbReference>
<dbReference type="SFLD" id="SFLDG00358">
    <property type="entry name" value="Main_(cytGST)"/>
    <property type="match status" value="1"/>
</dbReference>
<feature type="domain" description="GST N-terminal" evidence="2">
    <location>
        <begin position="2"/>
        <end position="84"/>
    </location>
</feature>
<dbReference type="Proteomes" id="UP000248795">
    <property type="component" value="Unassembled WGS sequence"/>
</dbReference>
<dbReference type="GO" id="GO:0016740">
    <property type="term" value="F:transferase activity"/>
    <property type="evidence" value="ECO:0007669"/>
    <property type="project" value="UniProtKB-KW"/>
</dbReference>
<dbReference type="InterPro" id="IPR004045">
    <property type="entry name" value="Glutathione_S-Trfase_N"/>
</dbReference>
<sequence length="210" mass="24087">MADYRLWCMGESGNAYKAALMLELCGLPWEPVWVDFFHGETRTTDFRAKLNEMGEVPVLEHDGKHLTQSGVILDYLATLTGRFGAHDEDERREIWRWILFDNHKLTASLATLRYLIQFAKTGETPVTEFLRARAVNALKIVDHHMEGRSFVLGERCTIADLSMVGYLYYGDELTVPLADFPHMAAWLQRIKAMPGWKHPYELMPSAPKGR</sequence>
<comment type="caution">
    <text evidence="4">The sequence shown here is derived from an EMBL/GenBank/DDBJ whole genome shotgun (WGS) entry which is preliminary data.</text>
</comment>
<dbReference type="PROSITE" id="PS50405">
    <property type="entry name" value="GST_CTER"/>
    <property type="match status" value="1"/>
</dbReference>
<dbReference type="Pfam" id="PF02798">
    <property type="entry name" value="GST_N"/>
    <property type="match status" value="1"/>
</dbReference>
<dbReference type="InterPro" id="IPR036282">
    <property type="entry name" value="Glutathione-S-Trfase_C_sf"/>
</dbReference>
<name>A0A2W2BQ59_9HYPH</name>
<comment type="similarity">
    <text evidence="1">Belongs to the GST superfamily.</text>
</comment>
<dbReference type="Gene3D" id="3.40.30.10">
    <property type="entry name" value="Glutaredoxin"/>
    <property type="match status" value="1"/>
</dbReference>
<protein>
    <submittedName>
        <fullName evidence="4">Glutathione S-transferase</fullName>
    </submittedName>
</protein>
<dbReference type="RefSeq" id="WP_111196606.1">
    <property type="nucleotide sequence ID" value="NZ_QKVK01000002.1"/>
</dbReference>
<dbReference type="PANTHER" id="PTHR44051:SF2">
    <property type="entry name" value="HYPOTHETICAL GLUTATHIONE S-TRANSFERASE LIKE PROTEIN"/>
    <property type="match status" value="1"/>
</dbReference>
<keyword evidence="4" id="KW-0808">Transferase</keyword>
<dbReference type="Gene3D" id="1.20.1050.10">
    <property type="match status" value="1"/>
</dbReference>
<dbReference type="PANTHER" id="PTHR44051">
    <property type="entry name" value="GLUTATHIONE S-TRANSFERASE-RELATED"/>
    <property type="match status" value="1"/>
</dbReference>
<accession>A0A2W2BQ59</accession>
<dbReference type="SFLD" id="SFLDG01150">
    <property type="entry name" value="Main.1:_Beta-like"/>
    <property type="match status" value="1"/>
</dbReference>
<dbReference type="InterPro" id="IPR010987">
    <property type="entry name" value="Glutathione-S-Trfase_C-like"/>
</dbReference>
<dbReference type="InterPro" id="IPR004046">
    <property type="entry name" value="GST_C"/>
</dbReference>
<dbReference type="InterPro" id="IPR036249">
    <property type="entry name" value="Thioredoxin-like_sf"/>
</dbReference>
<evidence type="ECO:0000313" key="5">
    <source>
        <dbReference type="Proteomes" id="UP000248795"/>
    </source>
</evidence>
<dbReference type="EMBL" id="QKVK01000002">
    <property type="protein sequence ID" value="PZF77857.1"/>
    <property type="molecule type" value="Genomic_DNA"/>
</dbReference>